<accession>A0ACA9QE92</accession>
<keyword evidence="2" id="KW-1185">Reference proteome</keyword>
<organism evidence="1 2">
    <name type="scientific">Dentiscutata heterogama</name>
    <dbReference type="NCBI Taxonomy" id="1316150"/>
    <lineage>
        <taxon>Eukaryota</taxon>
        <taxon>Fungi</taxon>
        <taxon>Fungi incertae sedis</taxon>
        <taxon>Mucoromycota</taxon>
        <taxon>Glomeromycotina</taxon>
        <taxon>Glomeromycetes</taxon>
        <taxon>Diversisporales</taxon>
        <taxon>Gigasporaceae</taxon>
        <taxon>Dentiscutata</taxon>
    </lineage>
</organism>
<dbReference type="Proteomes" id="UP000789702">
    <property type="component" value="Unassembled WGS sequence"/>
</dbReference>
<protein>
    <submittedName>
        <fullName evidence="1">6573_t:CDS:1</fullName>
    </submittedName>
</protein>
<reference evidence="1" key="1">
    <citation type="submission" date="2021-06" db="EMBL/GenBank/DDBJ databases">
        <authorList>
            <person name="Kallberg Y."/>
            <person name="Tangrot J."/>
            <person name="Rosling A."/>
        </authorList>
    </citation>
    <scope>NUCLEOTIDE SEQUENCE</scope>
    <source>
        <strain evidence="1">IL203A</strain>
    </source>
</reference>
<feature type="non-terminal residue" evidence="1">
    <location>
        <position position="107"/>
    </location>
</feature>
<evidence type="ECO:0000313" key="2">
    <source>
        <dbReference type="Proteomes" id="UP000789702"/>
    </source>
</evidence>
<name>A0ACA9QE92_9GLOM</name>
<gene>
    <name evidence="1" type="ORF">DHETER_LOCUS14445</name>
</gene>
<comment type="caution">
    <text evidence="1">The sequence shown here is derived from an EMBL/GenBank/DDBJ whole genome shotgun (WGS) entry which is preliminary data.</text>
</comment>
<dbReference type="EMBL" id="CAJVPU010044467">
    <property type="protein sequence ID" value="CAG8747730.1"/>
    <property type="molecule type" value="Genomic_DNA"/>
</dbReference>
<evidence type="ECO:0000313" key="1">
    <source>
        <dbReference type="EMBL" id="CAG8747730.1"/>
    </source>
</evidence>
<sequence length="107" mass="12175">MLNVNGEKRRPLGEVENLPVKIGEYSLSINVVVADTDIYSVIVGNDWLSKAKAKINWEKSVMKIKNKDIKIQVPIDFRHITGIPRVKHIPKEIQNKESSDKSDYESS</sequence>
<proteinExistence type="predicted"/>